<feature type="compositionally biased region" description="Polar residues" evidence="1">
    <location>
        <begin position="305"/>
        <end position="332"/>
    </location>
</feature>
<dbReference type="GO" id="GO:0031573">
    <property type="term" value="P:mitotic intra-S DNA damage checkpoint signaling"/>
    <property type="evidence" value="ECO:0007669"/>
    <property type="project" value="TreeGrafter"/>
</dbReference>
<dbReference type="InterPro" id="IPR007268">
    <property type="entry name" value="Rad9/Ddc1"/>
</dbReference>
<organism evidence="2 3">
    <name type="scientific">Wallemia mellicola</name>
    <dbReference type="NCBI Taxonomy" id="1708541"/>
    <lineage>
        <taxon>Eukaryota</taxon>
        <taxon>Fungi</taxon>
        <taxon>Dikarya</taxon>
        <taxon>Basidiomycota</taxon>
        <taxon>Wallemiomycotina</taxon>
        <taxon>Wallemiomycetes</taxon>
        <taxon>Wallemiales</taxon>
        <taxon>Wallemiaceae</taxon>
        <taxon>Wallemia</taxon>
    </lineage>
</organism>
<dbReference type="Proteomes" id="UP000305647">
    <property type="component" value="Unassembled WGS sequence"/>
</dbReference>
<protein>
    <recommendedName>
        <fullName evidence="4">Rad9-domain-containing protein</fullName>
    </recommendedName>
</protein>
<evidence type="ECO:0000313" key="2">
    <source>
        <dbReference type="EMBL" id="TIC30196.1"/>
    </source>
</evidence>
<proteinExistence type="predicted"/>
<feature type="region of interest" description="Disordered" evidence="1">
    <location>
        <begin position="445"/>
        <end position="475"/>
    </location>
</feature>
<name>A0A4T0NHM1_9BASI</name>
<evidence type="ECO:0008006" key="4">
    <source>
        <dbReference type="Google" id="ProtNLM"/>
    </source>
</evidence>
<dbReference type="GO" id="GO:0006281">
    <property type="term" value="P:DNA repair"/>
    <property type="evidence" value="ECO:0007669"/>
    <property type="project" value="TreeGrafter"/>
</dbReference>
<reference evidence="2 3" key="1">
    <citation type="submission" date="2019-03" db="EMBL/GenBank/DDBJ databases">
        <title>Sequencing 25 genomes of Wallemia mellicola.</title>
        <authorList>
            <person name="Gostincar C."/>
        </authorList>
    </citation>
    <scope>NUCLEOTIDE SEQUENCE [LARGE SCALE GENOMIC DNA]</scope>
    <source>
        <strain evidence="2 3">EXF-8738</strain>
    </source>
</reference>
<dbReference type="Pfam" id="PF04139">
    <property type="entry name" value="Rad9"/>
    <property type="match status" value="1"/>
</dbReference>
<dbReference type="EMBL" id="SPRO01000020">
    <property type="protein sequence ID" value="TIC30196.1"/>
    <property type="molecule type" value="Genomic_DNA"/>
</dbReference>
<feature type="region of interest" description="Disordered" evidence="1">
    <location>
        <begin position="274"/>
        <end position="377"/>
    </location>
</feature>
<sequence>MECSISTDLIRGLRYSDFTKLIHCLSRFSEDLTLRCSESDVRETLVQLAALNSTRSGFIIFTLASDYFENYILNNEEIAIKIATKALLSVMKLKAQEKNLLGCSLKIDTEISRLVQTTSFTNGAIRTHRLPYASAKLALPSYDPAECANEVVANARVLSDWLDHFTPFSVHNDITLICTETSARFASAGESIRDATRLKDQSTATLVQVDTTEFELYGVRRDAAMNFSMKEFKAIIQLAEGLGAPITLMFSDAPHPLQVVVDADDLRASMILSTSVPSSTPSQVAERSYQTCQRSENRSHIADTSAATNFNADTSHTGNVSNFLQSALPPNSSRKKRRINMESIPQASPIKKNIPEDDNNDENNEEPLFLSQNNDFSIPPPPSQIIGSSARHFDPSMARDGMNEDEMRDVLNDMDLDPNSEDSATQDEADINDDVDIMQHNYDANNIQQNNDSDDNDDDLLETQQNGNFKPLWFD</sequence>
<dbReference type="PANTHER" id="PTHR15237">
    <property type="entry name" value="DNA REPAIR PROTEIN RAD9"/>
    <property type="match status" value="1"/>
</dbReference>
<accession>A0A4T0NHM1</accession>
<evidence type="ECO:0000313" key="3">
    <source>
        <dbReference type="Proteomes" id="UP000305647"/>
    </source>
</evidence>
<feature type="compositionally biased region" description="Low complexity" evidence="1">
    <location>
        <begin position="274"/>
        <end position="284"/>
    </location>
</feature>
<comment type="caution">
    <text evidence="2">The sequence shown here is derived from an EMBL/GenBank/DDBJ whole genome shotgun (WGS) entry which is preliminary data.</text>
</comment>
<dbReference type="PANTHER" id="PTHR15237:SF0">
    <property type="entry name" value="CELL CYCLE CHECKPOINT CONTROL PROTEIN"/>
    <property type="match status" value="1"/>
</dbReference>
<dbReference type="GO" id="GO:0000076">
    <property type="term" value="P:DNA replication checkpoint signaling"/>
    <property type="evidence" value="ECO:0007669"/>
    <property type="project" value="TreeGrafter"/>
</dbReference>
<dbReference type="GO" id="GO:0071479">
    <property type="term" value="P:cellular response to ionizing radiation"/>
    <property type="evidence" value="ECO:0007669"/>
    <property type="project" value="TreeGrafter"/>
</dbReference>
<dbReference type="SUPFAM" id="SSF55979">
    <property type="entry name" value="DNA clamp"/>
    <property type="match status" value="1"/>
</dbReference>
<feature type="compositionally biased region" description="Acidic residues" evidence="1">
    <location>
        <begin position="452"/>
        <end position="461"/>
    </location>
</feature>
<dbReference type="GO" id="GO:0030896">
    <property type="term" value="C:checkpoint clamp complex"/>
    <property type="evidence" value="ECO:0007669"/>
    <property type="project" value="InterPro"/>
</dbReference>
<dbReference type="InterPro" id="IPR046938">
    <property type="entry name" value="DNA_clamp_sf"/>
</dbReference>
<evidence type="ECO:0000256" key="1">
    <source>
        <dbReference type="SAM" id="MobiDB-lite"/>
    </source>
</evidence>
<gene>
    <name evidence="2" type="ORF">E3Q10_02226</name>
</gene>
<dbReference type="Gene3D" id="3.70.10.10">
    <property type="match status" value="1"/>
</dbReference>
<feature type="compositionally biased region" description="Acidic residues" evidence="1">
    <location>
        <begin position="356"/>
        <end position="365"/>
    </location>
</feature>
<dbReference type="AlphaFoldDB" id="A0A4T0NHM1"/>